<evidence type="ECO:0000313" key="3">
    <source>
        <dbReference type="EMBL" id="CDO87048.1"/>
    </source>
</evidence>
<dbReference type="PANTHER" id="PTHR48081:SF8">
    <property type="entry name" value="ALPHA_BETA HYDROLASE FOLD-3 DOMAIN-CONTAINING PROTEIN-RELATED"/>
    <property type="match status" value="1"/>
</dbReference>
<dbReference type="OrthoDB" id="9803828at2"/>
<dbReference type="Pfam" id="PF07859">
    <property type="entry name" value="Abhydrolase_3"/>
    <property type="match status" value="1"/>
</dbReference>
<sequence length="302" mass="32336">MVSTQAKEFADFFGALSARSGNPEFDLSTVRDVIETMHVATKEPEGVTYAEVDAGGVEALWCIPVDSDPDRVLLHGHLGGTVVASMHSDRKAAAHIAKAAGARSLVLNYRRSPEHKFPAQVEDVRNAYNWLLAQGYRPENIASVGHSVGGNFAVGLALALRDEGAALPGAIVSISPWVDLTMTNETYDSNAERDRLLSRPLAEFFRSCWLDGTGVGFDDPRVSLLAADLAGLPPTAVFWGGDEVLAGEDADFARRLEAAGNDVLVREVEGGQHSFIIGAGWVPEVDDAIAEIGDWLRKKLGG</sequence>
<reference evidence="4 5" key="3">
    <citation type="submission" date="2016-01" db="EMBL/GenBank/DDBJ databases">
        <title>The new phylogeny of the genus Mycobacterium.</title>
        <authorList>
            <person name="Tarcisio F."/>
            <person name="Conor M."/>
            <person name="Antonella G."/>
            <person name="Elisabetta G."/>
            <person name="Giulia F.S."/>
            <person name="Sara T."/>
            <person name="Anna F."/>
            <person name="Clotilde B."/>
            <person name="Roberto B."/>
            <person name="Veronica D.S."/>
            <person name="Fabio R."/>
            <person name="Monica P."/>
            <person name="Olivier J."/>
            <person name="Enrico T."/>
            <person name="Nicola S."/>
        </authorList>
    </citation>
    <scope>NUCLEOTIDE SEQUENCE [LARGE SCALE GENOMIC DNA]</scope>
    <source>
        <strain evidence="4 5">DSM 44626</strain>
    </source>
</reference>
<dbReference type="RefSeq" id="WP_036466736.1">
    <property type="nucleotide sequence ID" value="NZ_HG964446.1"/>
</dbReference>
<gene>
    <name evidence="4" type="ORF">AWC29_20060</name>
    <name evidence="3" type="ORF">BN973_01399</name>
</gene>
<dbReference type="AlphaFoldDB" id="A0A024JUZ0"/>
<dbReference type="PANTHER" id="PTHR48081">
    <property type="entry name" value="AB HYDROLASE SUPERFAMILY PROTEIN C4A8.06C"/>
    <property type="match status" value="1"/>
</dbReference>
<dbReference type="EMBL" id="LQPY01000026">
    <property type="protein sequence ID" value="ORX02546.1"/>
    <property type="molecule type" value="Genomic_DNA"/>
</dbReference>
<evidence type="ECO:0000259" key="2">
    <source>
        <dbReference type="Pfam" id="PF07859"/>
    </source>
</evidence>
<reference evidence="3" key="1">
    <citation type="journal article" date="2014" name="Genome Announc.">
        <title>Draft Genome Sequence of Mycobacterium triplex DSM 44626.</title>
        <authorList>
            <person name="Sassi M."/>
            <person name="Croce O."/>
            <person name="Robert C."/>
            <person name="Raoult D."/>
            <person name="Drancourt M."/>
        </authorList>
    </citation>
    <scope>NUCLEOTIDE SEQUENCE [LARGE SCALE GENOMIC DNA]</scope>
    <source>
        <strain evidence="3">DSM 44626</strain>
    </source>
</reference>
<dbReference type="SUPFAM" id="SSF53474">
    <property type="entry name" value="alpha/beta-Hydrolases"/>
    <property type="match status" value="1"/>
</dbReference>
<dbReference type="Gene3D" id="3.40.50.1820">
    <property type="entry name" value="alpha/beta hydrolase"/>
    <property type="match status" value="1"/>
</dbReference>
<dbReference type="Proteomes" id="UP000028880">
    <property type="component" value="Unassembled WGS sequence"/>
</dbReference>
<dbReference type="InterPro" id="IPR013094">
    <property type="entry name" value="AB_hydrolase_3"/>
</dbReference>
<dbReference type="STRING" id="47839.BN973_01399"/>
<proteinExistence type="predicted"/>
<dbReference type="InterPro" id="IPR050300">
    <property type="entry name" value="GDXG_lipolytic_enzyme"/>
</dbReference>
<protein>
    <submittedName>
        <fullName evidence="3">Acetyl-hydrolase</fullName>
    </submittedName>
    <submittedName>
        <fullName evidence="4">Alpha/beta hydrolase</fullName>
    </submittedName>
</protein>
<dbReference type="Proteomes" id="UP000193710">
    <property type="component" value="Unassembled WGS sequence"/>
</dbReference>
<dbReference type="EMBL" id="HG964446">
    <property type="protein sequence ID" value="CDO87048.1"/>
    <property type="molecule type" value="Genomic_DNA"/>
</dbReference>
<evidence type="ECO:0000313" key="4">
    <source>
        <dbReference type="EMBL" id="ORX02546.1"/>
    </source>
</evidence>
<feature type="domain" description="Alpha/beta hydrolase fold-3" evidence="2">
    <location>
        <begin position="74"/>
        <end position="276"/>
    </location>
</feature>
<dbReference type="InterPro" id="IPR029058">
    <property type="entry name" value="AB_hydrolase_fold"/>
</dbReference>
<accession>A0A024JUZ0</accession>
<dbReference type="HOGENOM" id="CLU_012494_13_1_11"/>
<keyword evidence="5" id="KW-1185">Reference proteome</keyword>
<dbReference type="GO" id="GO:0016787">
    <property type="term" value="F:hydrolase activity"/>
    <property type="evidence" value="ECO:0007669"/>
    <property type="project" value="UniProtKB-KW"/>
</dbReference>
<organism evidence="3">
    <name type="scientific">Mycobacterium triplex</name>
    <dbReference type="NCBI Taxonomy" id="47839"/>
    <lineage>
        <taxon>Bacteria</taxon>
        <taxon>Bacillati</taxon>
        <taxon>Actinomycetota</taxon>
        <taxon>Actinomycetes</taxon>
        <taxon>Mycobacteriales</taxon>
        <taxon>Mycobacteriaceae</taxon>
        <taxon>Mycobacterium</taxon>
        <taxon>Mycobacterium simiae complex</taxon>
    </lineage>
</organism>
<keyword evidence="1 3" id="KW-0378">Hydrolase</keyword>
<name>A0A024JUZ0_9MYCO</name>
<reference evidence="3" key="2">
    <citation type="submission" date="2014-04" db="EMBL/GenBank/DDBJ databases">
        <authorList>
            <person name="Urmite Genomes U."/>
        </authorList>
    </citation>
    <scope>NUCLEOTIDE SEQUENCE</scope>
    <source>
        <strain evidence="3">DSM 44626</strain>
    </source>
</reference>
<evidence type="ECO:0000256" key="1">
    <source>
        <dbReference type="ARBA" id="ARBA00022801"/>
    </source>
</evidence>
<dbReference type="eggNOG" id="COG0657">
    <property type="taxonomic scope" value="Bacteria"/>
</dbReference>
<evidence type="ECO:0000313" key="5">
    <source>
        <dbReference type="Proteomes" id="UP000193710"/>
    </source>
</evidence>